<dbReference type="GeneID" id="64977105"/>
<reference evidence="2" key="1">
    <citation type="submission" date="2021-01" db="EMBL/GenBank/DDBJ databases">
        <authorList>
            <consortium name="Aspergillus puulaauensis MK2 genome sequencing consortium"/>
            <person name="Kazuki M."/>
            <person name="Futagami T."/>
        </authorList>
    </citation>
    <scope>NUCLEOTIDE SEQUENCE</scope>
    <source>
        <strain evidence="2">MK2</strain>
    </source>
</reference>
<name>A0A7R8ARX3_9EURO</name>
<dbReference type="PROSITE" id="PS50181">
    <property type="entry name" value="FBOX"/>
    <property type="match status" value="1"/>
</dbReference>
<organism evidence="2 3">
    <name type="scientific">Aspergillus puulaauensis</name>
    <dbReference type="NCBI Taxonomy" id="1220207"/>
    <lineage>
        <taxon>Eukaryota</taxon>
        <taxon>Fungi</taxon>
        <taxon>Dikarya</taxon>
        <taxon>Ascomycota</taxon>
        <taxon>Pezizomycotina</taxon>
        <taxon>Eurotiomycetes</taxon>
        <taxon>Eurotiomycetidae</taxon>
        <taxon>Eurotiales</taxon>
        <taxon>Aspergillaceae</taxon>
        <taxon>Aspergillus</taxon>
    </lineage>
</organism>
<dbReference type="Proteomes" id="UP000654913">
    <property type="component" value="Chromosome 6"/>
</dbReference>
<dbReference type="SUPFAM" id="SSF52047">
    <property type="entry name" value="RNI-like"/>
    <property type="match status" value="1"/>
</dbReference>
<proteinExistence type="predicted"/>
<dbReference type="OrthoDB" id="5139510at2759"/>
<accession>A0A7R8ARX3</accession>
<evidence type="ECO:0000259" key="1">
    <source>
        <dbReference type="PROSITE" id="PS50181"/>
    </source>
</evidence>
<dbReference type="KEGG" id="apuu:APUU_60148S"/>
<dbReference type="EMBL" id="AP024448">
    <property type="protein sequence ID" value="BCS27100.1"/>
    <property type="molecule type" value="Genomic_DNA"/>
</dbReference>
<evidence type="ECO:0000313" key="3">
    <source>
        <dbReference type="Proteomes" id="UP000654913"/>
    </source>
</evidence>
<dbReference type="RefSeq" id="XP_041559294.1">
    <property type="nucleotide sequence ID" value="XM_041706960.1"/>
</dbReference>
<feature type="domain" description="F-box" evidence="1">
    <location>
        <begin position="8"/>
        <end position="54"/>
    </location>
</feature>
<gene>
    <name evidence="2" type="ORF">APUU_60148S</name>
</gene>
<dbReference type="Pfam" id="PF12937">
    <property type="entry name" value="F-box-like"/>
    <property type="match status" value="1"/>
</dbReference>
<reference evidence="2" key="2">
    <citation type="submission" date="2021-02" db="EMBL/GenBank/DDBJ databases">
        <title>Aspergillus puulaauensis MK2 genome sequence.</title>
        <authorList>
            <person name="Futagami T."/>
            <person name="Mori K."/>
            <person name="Kadooka C."/>
            <person name="Tanaka T."/>
        </authorList>
    </citation>
    <scope>NUCLEOTIDE SEQUENCE</scope>
    <source>
        <strain evidence="2">MK2</strain>
    </source>
</reference>
<protein>
    <recommendedName>
        <fullName evidence="1">F-box domain-containing protein</fullName>
    </recommendedName>
</protein>
<evidence type="ECO:0000313" key="2">
    <source>
        <dbReference type="EMBL" id="BCS27100.1"/>
    </source>
</evidence>
<keyword evidence="3" id="KW-1185">Reference proteome</keyword>
<dbReference type="AlphaFoldDB" id="A0A7R8ARX3"/>
<dbReference type="InterPro" id="IPR001810">
    <property type="entry name" value="F-box_dom"/>
</dbReference>
<sequence length="429" mass="49802">MMAISSEKELILRLPEEILQQIIEYAAPIEGARKLARTCRRLRGSVLPLMYRKLSIDTDSHERQLLRLPVEEPTMSLFQLHCRELRVAIDDSKPPANAPFPLLRELVCHLPNVHKMTVHGGYDRHPQEAWALIQLALQNIPRVRSLKLSREGWGLYLRDAFRHTESSSLQSLEIHGVSRPKDARADDYILGEKKRTAAFTSITLSDYEESALATEQLIQWPRALTHFHFDHYYNNNPFYMDLPMFTTWLYPHRETLRSIYIGYLSGDSIGALFNASAFPELETLTLSRWQIGPYNGRGLPELTYAPDTAAQLLAPNLHTFTLDFSLFDEYEEVFTDFMDPEEQWVRAFARDALACNSKLRTIKIHFTPIDHFASGMQEAGYPWDRVDRLRDEFSPYRLVIEYNEPLLTKKEWLEVSKPVERGRYEAELS</sequence>